<dbReference type="InterPro" id="IPR038717">
    <property type="entry name" value="Tc1-like_DDE_dom"/>
</dbReference>
<dbReference type="GO" id="GO:0003676">
    <property type="term" value="F:nucleic acid binding"/>
    <property type="evidence" value="ECO:0007669"/>
    <property type="project" value="InterPro"/>
</dbReference>
<evidence type="ECO:0000313" key="3">
    <source>
        <dbReference type="Proteomes" id="UP001249851"/>
    </source>
</evidence>
<dbReference type="EMBL" id="JARQWQ010000089">
    <property type="protein sequence ID" value="KAK2552197.1"/>
    <property type="molecule type" value="Genomic_DNA"/>
</dbReference>
<evidence type="ECO:0000313" key="2">
    <source>
        <dbReference type="EMBL" id="KAK2552197.1"/>
    </source>
</evidence>
<sequence length="179" mass="20294">MKFQPFTQLNCTFSIIYGSAPVGVPAFEVQRYASNANYTFNLMHSITGVAFFNILDCPSNGMELLNFFYEALQLEREDGSTVLECGDCVIMDNCGFHHARFVEPVLRGMLGDFGRGLIYQPPYSPDFNTCELCFHQIKGFLQRQQLLAEHETKIAIADGVLEITPRQSWSFFHHVGYVS</sequence>
<dbReference type="Pfam" id="PF13358">
    <property type="entry name" value="DDE_3"/>
    <property type="match status" value="1"/>
</dbReference>
<dbReference type="Gene3D" id="3.30.420.10">
    <property type="entry name" value="Ribonuclease H-like superfamily/Ribonuclease H"/>
    <property type="match status" value="1"/>
</dbReference>
<evidence type="ECO:0000259" key="1">
    <source>
        <dbReference type="Pfam" id="PF13358"/>
    </source>
</evidence>
<reference evidence="2" key="1">
    <citation type="journal article" date="2023" name="G3 (Bethesda)">
        <title>Whole genome assembly and annotation of the endangered Caribbean coral Acropora cervicornis.</title>
        <authorList>
            <person name="Selwyn J.D."/>
            <person name="Vollmer S.V."/>
        </authorList>
    </citation>
    <scope>NUCLEOTIDE SEQUENCE</scope>
    <source>
        <strain evidence="2">K2</strain>
    </source>
</reference>
<feature type="domain" description="Tc1-like transposase DDE" evidence="1">
    <location>
        <begin position="18"/>
        <end position="146"/>
    </location>
</feature>
<organism evidence="2 3">
    <name type="scientific">Acropora cervicornis</name>
    <name type="common">Staghorn coral</name>
    <dbReference type="NCBI Taxonomy" id="6130"/>
    <lineage>
        <taxon>Eukaryota</taxon>
        <taxon>Metazoa</taxon>
        <taxon>Cnidaria</taxon>
        <taxon>Anthozoa</taxon>
        <taxon>Hexacorallia</taxon>
        <taxon>Scleractinia</taxon>
        <taxon>Astrocoeniina</taxon>
        <taxon>Acroporidae</taxon>
        <taxon>Acropora</taxon>
    </lineage>
</organism>
<gene>
    <name evidence="2" type="ORF">P5673_026713</name>
</gene>
<dbReference type="InterPro" id="IPR036397">
    <property type="entry name" value="RNaseH_sf"/>
</dbReference>
<dbReference type="Proteomes" id="UP001249851">
    <property type="component" value="Unassembled WGS sequence"/>
</dbReference>
<accession>A0AAD9UWE5</accession>
<protein>
    <recommendedName>
        <fullName evidence="1">Tc1-like transposase DDE domain-containing protein</fullName>
    </recommendedName>
</protein>
<keyword evidence="3" id="KW-1185">Reference proteome</keyword>
<proteinExistence type="predicted"/>
<name>A0AAD9UWE5_ACRCE</name>
<dbReference type="AlphaFoldDB" id="A0AAD9UWE5"/>
<comment type="caution">
    <text evidence="2">The sequence shown here is derived from an EMBL/GenBank/DDBJ whole genome shotgun (WGS) entry which is preliminary data.</text>
</comment>
<reference evidence="2" key="2">
    <citation type="journal article" date="2023" name="Science">
        <title>Genomic signatures of disease resistance in endangered staghorn corals.</title>
        <authorList>
            <person name="Vollmer S.V."/>
            <person name="Selwyn J.D."/>
            <person name="Despard B.A."/>
            <person name="Roesel C.L."/>
        </authorList>
    </citation>
    <scope>NUCLEOTIDE SEQUENCE</scope>
    <source>
        <strain evidence="2">K2</strain>
    </source>
</reference>